<dbReference type="PANTHER" id="PTHR30193">
    <property type="entry name" value="ABC TRANSPORTER PERMEASE PROTEIN"/>
    <property type="match status" value="1"/>
</dbReference>
<feature type="transmembrane region" description="Helical" evidence="7">
    <location>
        <begin position="131"/>
        <end position="151"/>
    </location>
</feature>
<proteinExistence type="inferred from homology"/>
<comment type="similarity">
    <text evidence="7">Belongs to the binding-protein-dependent transport system permease family.</text>
</comment>
<keyword evidence="3" id="KW-1003">Cell membrane</keyword>
<dbReference type="GO" id="GO:0005886">
    <property type="term" value="C:plasma membrane"/>
    <property type="evidence" value="ECO:0007669"/>
    <property type="project" value="UniProtKB-SubCell"/>
</dbReference>
<organism evidence="9 10">
    <name type="scientific">Martelella radicis</name>
    <dbReference type="NCBI Taxonomy" id="1397476"/>
    <lineage>
        <taxon>Bacteria</taxon>
        <taxon>Pseudomonadati</taxon>
        <taxon>Pseudomonadota</taxon>
        <taxon>Alphaproteobacteria</taxon>
        <taxon>Hyphomicrobiales</taxon>
        <taxon>Aurantimonadaceae</taxon>
        <taxon>Martelella</taxon>
    </lineage>
</organism>
<evidence type="ECO:0000259" key="8">
    <source>
        <dbReference type="PROSITE" id="PS50928"/>
    </source>
</evidence>
<sequence>MPSEPMIAQNGQVAAAPNVTRRRKTKFSRRLKRGVIPWLFLMPALVIFTWFKFYPMVRGLIISFYQMNFYGPNEWVGFDNFQRVLTDTALHSAVINTVIYVIFSMTIGAVIAFALALALEGPARHLRFIRTAMFLPAVTSAAVVAEIWRILFNPTPSGVVNQIIGWVGVAPQGFLADTHQALATIILLHIWKSVPYSMVIFIAGLAGINRDLYDAAHVDGASPWQRLRYVTLPGMIPAISVVLMLSFIRGFRVFTEVYATTGGGPAGSTEMIMTHIYKIGFEQFDYGYASAVSFLLFLFTVLLTMVHLGIKNRISRF</sequence>
<dbReference type="AlphaFoldDB" id="A0A7W6PBR9"/>
<keyword evidence="4 7" id="KW-0812">Transmembrane</keyword>
<name>A0A7W6PBR9_9HYPH</name>
<evidence type="ECO:0000313" key="9">
    <source>
        <dbReference type="EMBL" id="MBB4123716.1"/>
    </source>
</evidence>
<dbReference type="InterPro" id="IPR035906">
    <property type="entry name" value="MetI-like_sf"/>
</dbReference>
<evidence type="ECO:0000256" key="5">
    <source>
        <dbReference type="ARBA" id="ARBA00022989"/>
    </source>
</evidence>
<keyword evidence="2 7" id="KW-0813">Transport</keyword>
<feature type="domain" description="ABC transmembrane type-1" evidence="8">
    <location>
        <begin position="94"/>
        <end position="307"/>
    </location>
</feature>
<dbReference type="Gene3D" id="1.10.3720.10">
    <property type="entry name" value="MetI-like"/>
    <property type="match status" value="1"/>
</dbReference>
<accession>A0A7W6PBR9</accession>
<evidence type="ECO:0000256" key="3">
    <source>
        <dbReference type="ARBA" id="ARBA00022475"/>
    </source>
</evidence>
<dbReference type="RefSeq" id="WP_210288107.1">
    <property type="nucleotide sequence ID" value="NZ_JACIDZ010000014.1"/>
</dbReference>
<comment type="subcellular location">
    <subcellularLocation>
        <location evidence="1 7">Cell membrane</location>
        <topology evidence="1 7">Multi-pass membrane protein</topology>
    </subcellularLocation>
</comment>
<evidence type="ECO:0000256" key="6">
    <source>
        <dbReference type="ARBA" id="ARBA00023136"/>
    </source>
</evidence>
<dbReference type="SUPFAM" id="SSF161098">
    <property type="entry name" value="MetI-like"/>
    <property type="match status" value="1"/>
</dbReference>
<dbReference type="InterPro" id="IPR051393">
    <property type="entry name" value="ABC_transporter_permease"/>
</dbReference>
<evidence type="ECO:0000256" key="4">
    <source>
        <dbReference type="ARBA" id="ARBA00022692"/>
    </source>
</evidence>
<feature type="transmembrane region" description="Helical" evidence="7">
    <location>
        <begin position="181"/>
        <end position="208"/>
    </location>
</feature>
<dbReference type="CDD" id="cd06261">
    <property type="entry name" value="TM_PBP2"/>
    <property type="match status" value="1"/>
</dbReference>
<dbReference type="EMBL" id="JACIDZ010000014">
    <property type="protein sequence ID" value="MBB4123716.1"/>
    <property type="molecule type" value="Genomic_DNA"/>
</dbReference>
<protein>
    <submittedName>
        <fullName evidence="9">Multiple sugar transport system permease protein</fullName>
    </submittedName>
</protein>
<keyword evidence="10" id="KW-1185">Reference proteome</keyword>
<keyword evidence="9" id="KW-0762">Sugar transport</keyword>
<evidence type="ECO:0000256" key="2">
    <source>
        <dbReference type="ARBA" id="ARBA00022448"/>
    </source>
</evidence>
<feature type="transmembrane region" description="Helical" evidence="7">
    <location>
        <begin position="98"/>
        <end position="119"/>
    </location>
</feature>
<feature type="transmembrane region" description="Helical" evidence="7">
    <location>
        <begin position="229"/>
        <end position="248"/>
    </location>
</feature>
<keyword evidence="5 7" id="KW-1133">Transmembrane helix</keyword>
<gene>
    <name evidence="9" type="ORF">GGR30_003664</name>
</gene>
<dbReference type="PANTHER" id="PTHR30193:SF37">
    <property type="entry name" value="INNER MEMBRANE ABC TRANSPORTER PERMEASE PROTEIN YCJO"/>
    <property type="match status" value="1"/>
</dbReference>
<dbReference type="GO" id="GO:0055085">
    <property type="term" value="P:transmembrane transport"/>
    <property type="evidence" value="ECO:0007669"/>
    <property type="project" value="InterPro"/>
</dbReference>
<evidence type="ECO:0000313" key="10">
    <source>
        <dbReference type="Proteomes" id="UP000530571"/>
    </source>
</evidence>
<reference evidence="9 10" key="1">
    <citation type="submission" date="2020-08" db="EMBL/GenBank/DDBJ databases">
        <title>Genomic Encyclopedia of Type Strains, Phase IV (KMG-IV): sequencing the most valuable type-strain genomes for metagenomic binning, comparative biology and taxonomic classification.</title>
        <authorList>
            <person name="Goeker M."/>
        </authorList>
    </citation>
    <scope>NUCLEOTIDE SEQUENCE [LARGE SCALE GENOMIC DNA]</scope>
    <source>
        <strain evidence="9 10">DSM 28101</strain>
    </source>
</reference>
<dbReference type="Proteomes" id="UP000530571">
    <property type="component" value="Unassembled WGS sequence"/>
</dbReference>
<dbReference type="PROSITE" id="PS50928">
    <property type="entry name" value="ABC_TM1"/>
    <property type="match status" value="1"/>
</dbReference>
<comment type="caution">
    <text evidence="9">The sequence shown here is derived from an EMBL/GenBank/DDBJ whole genome shotgun (WGS) entry which is preliminary data.</text>
</comment>
<evidence type="ECO:0000256" key="1">
    <source>
        <dbReference type="ARBA" id="ARBA00004651"/>
    </source>
</evidence>
<evidence type="ECO:0000256" key="7">
    <source>
        <dbReference type="RuleBase" id="RU363032"/>
    </source>
</evidence>
<keyword evidence="6 7" id="KW-0472">Membrane</keyword>
<feature type="transmembrane region" description="Helical" evidence="7">
    <location>
        <begin position="31"/>
        <end position="51"/>
    </location>
</feature>
<dbReference type="Pfam" id="PF00528">
    <property type="entry name" value="BPD_transp_1"/>
    <property type="match status" value="1"/>
</dbReference>
<feature type="transmembrane region" description="Helical" evidence="7">
    <location>
        <begin position="286"/>
        <end position="310"/>
    </location>
</feature>
<dbReference type="InterPro" id="IPR000515">
    <property type="entry name" value="MetI-like"/>
</dbReference>